<keyword evidence="1" id="KW-0812">Transmembrane</keyword>
<organism evidence="2">
    <name type="scientific">Candidatus Aschnera chinzeii</name>
    <dbReference type="NCBI Taxonomy" id="1485666"/>
    <lineage>
        <taxon>Bacteria</taxon>
        <taxon>Pseudomonadati</taxon>
        <taxon>Pseudomonadota</taxon>
        <taxon>Gammaproteobacteria</taxon>
        <taxon>Enterobacterales</taxon>
        <taxon>Enterobacteriaceae</taxon>
        <taxon>Candidatus Aschnera</taxon>
    </lineage>
</organism>
<dbReference type="AlphaFoldDB" id="A0AAT9G4U1"/>
<gene>
    <name evidence="2" type="ORF">ACHINZ_4130</name>
</gene>
<protein>
    <submittedName>
        <fullName evidence="2">Uncharacterized protein</fullName>
    </submittedName>
</protein>
<proteinExistence type="predicted"/>
<reference evidence="2" key="1">
    <citation type="journal article" date="2023" name="Front. Microbiol.">
        <title>Genome analysis of Candidatus Aschnera chinzeii, the bacterial endosymbiont of the blood-sucking bat fly Penicillidia jenynsii (Insecta: Diptera: Nycteribiidae).</title>
        <authorList>
            <person name="Koga R."/>
            <person name="Moriyama M."/>
            <person name="Nozaki T."/>
            <person name="Fukatsu T."/>
        </authorList>
    </citation>
    <scope>NUCLEOTIDE SEQUENCE</scope>
    <source>
        <strain evidence="2">Kw-01</strain>
    </source>
</reference>
<accession>A0AAT9G4U1</accession>
<feature type="transmembrane region" description="Helical" evidence="1">
    <location>
        <begin position="143"/>
        <end position="164"/>
    </location>
</feature>
<feature type="transmembrane region" description="Helical" evidence="1">
    <location>
        <begin position="12"/>
        <end position="32"/>
    </location>
</feature>
<feature type="transmembrane region" description="Helical" evidence="1">
    <location>
        <begin position="89"/>
        <end position="110"/>
    </location>
</feature>
<keyword evidence="1" id="KW-0472">Membrane</keyword>
<name>A0AAT9G4U1_9ENTR</name>
<evidence type="ECO:0000256" key="1">
    <source>
        <dbReference type="SAM" id="Phobius"/>
    </source>
</evidence>
<reference evidence="2" key="2">
    <citation type="submission" date="2023-10" db="EMBL/GenBank/DDBJ databases">
        <authorList>
            <person name="Koga R."/>
            <person name="Fukatsu T."/>
        </authorList>
    </citation>
    <scope>NUCLEOTIDE SEQUENCE</scope>
    <source>
        <strain evidence="2">Kw-01</strain>
    </source>
</reference>
<evidence type="ECO:0000313" key="2">
    <source>
        <dbReference type="EMBL" id="BET44741.1"/>
    </source>
</evidence>
<feature type="transmembrane region" description="Helical" evidence="1">
    <location>
        <begin position="116"/>
        <end position="134"/>
    </location>
</feature>
<dbReference type="EMBL" id="AP028961">
    <property type="protein sequence ID" value="BET44741.1"/>
    <property type="molecule type" value="Genomic_DNA"/>
</dbReference>
<feature type="transmembrane region" description="Helical" evidence="1">
    <location>
        <begin position="52"/>
        <end position="73"/>
    </location>
</feature>
<sequence>MPTVRKSYKKPFIYFAIIIWIIIIMPNILWLIKNNYASLQWLNSQITYQINVQILSSILFVFYPIIIGIGLIYKYHGQISWPKNEPNQLAIFIVLFPLIIIFFIFLFFHGKRITEWLQPFMIIATPLLISSISIKPEKSLDNILLYLIVIAILVFTSYIIILHYNIYGNGQKMIGIKNIVKKSEYKWTQKYKRPLKYVGGEDTLYHWFIVYAKDRPHSIQPWIPNNKQNTLNIYHKNININDIKKYGALLIGKKNHTCTEEKFINMNNYWPQFIINKELLKDRLEPNSEMILICLGFISPMNNQKDIN</sequence>
<keyword evidence="1" id="KW-1133">Transmembrane helix</keyword>